<dbReference type="EMBL" id="AYKW01000011">
    <property type="protein sequence ID" value="PIL32338.1"/>
    <property type="molecule type" value="Genomic_DNA"/>
</dbReference>
<dbReference type="OrthoDB" id="2754669at2759"/>
<dbReference type="InterPro" id="IPR032675">
    <property type="entry name" value="LRR_dom_sf"/>
</dbReference>
<evidence type="ECO:0000313" key="2">
    <source>
        <dbReference type="Proteomes" id="UP000230002"/>
    </source>
</evidence>
<proteinExistence type="predicted"/>
<dbReference type="Gene3D" id="3.80.10.10">
    <property type="entry name" value="Ribonuclease Inhibitor"/>
    <property type="match status" value="1"/>
</dbReference>
<keyword evidence="2" id="KW-1185">Reference proteome</keyword>
<dbReference type="Proteomes" id="UP000230002">
    <property type="component" value="Unassembled WGS sequence"/>
</dbReference>
<dbReference type="STRING" id="1077348.A0A2G8SFG8"/>
<accession>A0A2G8SFG8</accession>
<dbReference type="AlphaFoldDB" id="A0A2G8SFG8"/>
<sequence length="342" mass="38055">MVPDLEHFIYSSGYNPLVPVVQGCLQPLTQFKRLKSLTTPPAMLFDQNMLQVVSSIATLEKLHCHINLSGISTLVLPSNPFLQLAEADLIAHSDHLITFFRACPFPNLARIELHIAGPPSANHPRDLFIALCQHCDPTLIEHIYISVLHALTPRPSSLMDYAEPLMALRNMRSFHIYFRATDPSLCDDDILRIGAAWPRLASLRIAHVTGEYSQPDVAAPSLSAIVELARRCPALTSLRLPELDSRDLPVPRQSAVSPLGHGLRYLKIDSVRPPPPTSESHQVYMDMATVLDLVFPSIDLKKALSKVDPRRKSWADILLLMQAKQAERANGPAMRADLQREA</sequence>
<comment type="caution">
    <text evidence="1">The sequence shown here is derived from an EMBL/GenBank/DDBJ whole genome shotgun (WGS) entry which is preliminary data.</text>
</comment>
<reference evidence="1 2" key="1">
    <citation type="journal article" date="2015" name="Sci. Rep.">
        <title>Chromosome-level genome map provides insights into diverse defense mechanisms in the medicinal fungus Ganoderma sinense.</title>
        <authorList>
            <person name="Zhu Y."/>
            <person name="Xu J."/>
            <person name="Sun C."/>
            <person name="Zhou S."/>
            <person name="Xu H."/>
            <person name="Nelson D.R."/>
            <person name="Qian J."/>
            <person name="Song J."/>
            <person name="Luo H."/>
            <person name="Xiang L."/>
            <person name="Li Y."/>
            <person name="Xu Z."/>
            <person name="Ji A."/>
            <person name="Wang L."/>
            <person name="Lu S."/>
            <person name="Hayward A."/>
            <person name="Sun W."/>
            <person name="Li X."/>
            <person name="Schwartz D.C."/>
            <person name="Wang Y."/>
            <person name="Chen S."/>
        </authorList>
    </citation>
    <scope>NUCLEOTIDE SEQUENCE [LARGE SCALE GENOMIC DNA]</scope>
    <source>
        <strain evidence="1 2">ZZ0214-1</strain>
    </source>
</reference>
<gene>
    <name evidence="1" type="ORF">GSI_05584</name>
</gene>
<organism evidence="1 2">
    <name type="scientific">Ganoderma sinense ZZ0214-1</name>
    <dbReference type="NCBI Taxonomy" id="1077348"/>
    <lineage>
        <taxon>Eukaryota</taxon>
        <taxon>Fungi</taxon>
        <taxon>Dikarya</taxon>
        <taxon>Basidiomycota</taxon>
        <taxon>Agaricomycotina</taxon>
        <taxon>Agaricomycetes</taxon>
        <taxon>Polyporales</taxon>
        <taxon>Polyporaceae</taxon>
        <taxon>Ganoderma</taxon>
    </lineage>
</organism>
<protein>
    <submittedName>
        <fullName evidence="1">Uncharacterized protein</fullName>
    </submittedName>
</protein>
<name>A0A2G8SFG8_9APHY</name>
<evidence type="ECO:0000313" key="1">
    <source>
        <dbReference type="EMBL" id="PIL32338.1"/>
    </source>
</evidence>